<keyword evidence="3" id="KW-1185">Reference proteome</keyword>
<evidence type="ECO:0000313" key="3">
    <source>
        <dbReference type="Proteomes" id="UP000245768"/>
    </source>
</evidence>
<dbReference type="AlphaFoldDB" id="A0A316YTM3"/>
<evidence type="ECO:0000313" key="2">
    <source>
        <dbReference type="EMBL" id="PWN92124.1"/>
    </source>
</evidence>
<dbReference type="InParanoid" id="A0A316YTM3"/>
<feature type="region of interest" description="Disordered" evidence="1">
    <location>
        <begin position="120"/>
        <end position="152"/>
    </location>
</feature>
<reference evidence="2 3" key="1">
    <citation type="journal article" date="2018" name="Mol. Biol. Evol.">
        <title>Broad Genomic Sampling Reveals a Smut Pathogenic Ancestry of the Fungal Clade Ustilaginomycotina.</title>
        <authorList>
            <person name="Kijpornyongpan T."/>
            <person name="Mondo S.J."/>
            <person name="Barry K."/>
            <person name="Sandor L."/>
            <person name="Lee J."/>
            <person name="Lipzen A."/>
            <person name="Pangilinan J."/>
            <person name="LaButti K."/>
            <person name="Hainaut M."/>
            <person name="Henrissat B."/>
            <person name="Grigoriev I.V."/>
            <person name="Spatafora J.W."/>
            <person name="Aime M.C."/>
        </authorList>
    </citation>
    <scope>NUCLEOTIDE SEQUENCE [LARGE SCALE GENOMIC DNA]</scope>
    <source>
        <strain evidence="2 3">MCA 4198</strain>
    </source>
</reference>
<protein>
    <submittedName>
        <fullName evidence="2">Uncharacterized protein</fullName>
    </submittedName>
</protein>
<gene>
    <name evidence="2" type="ORF">FA10DRAFT_84690</name>
</gene>
<dbReference type="Proteomes" id="UP000245768">
    <property type="component" value="Unassembled WGS sequence"/>
</dbReference>
<accession>A0A316YTM3</accession>
<dbReference type="GeneID" id="37047654"/>
<proteinExistence type="predicted"/>
<dbReference type="RefSeq" id="XP_025379322.1">
    <property type="nucleotide sequence ID" value="XM_025525738.1"/>
</dbReference>
<sequence length="152" mass="16437">MTSFVSLLLPVIGCPGPPSSPLVPLSSLLRHCIALNRAAPCLSWRSPGVVARWPACSLFHIDFFLALHWGRGFTQDDEHVALTFLITFAALRTHIHNSSQTQSKTRRELRAKNPDELSAIASEGKRYSTTPISGCAPSSPLSSSTADCLASH</sequence>
<evidence type="ECO:0000256" key="1">
    <source>
        <dbReference type="SAM" id="MobiDB-lite"/>
    </source>
</evidence>
<dbReference type="EMBL" id="KZ819635">
    <property type="protein sequence ID" value="PWN92124.1"/>
    <property type="molecule type" value="Genomic_DNA"/>
</dbReference>
<organism evidence="2 3">
    <name type="scientific">Acaromyces ingoldii</name>
    <dbReference type="NCBI Taxonomy" id="215250"/>
    <lineage>
        <taxon>Eukaryota</taxon>
        <taxon>Fungi</taxon>
        <taxon>Dikarya</taxon>
        <taxon>Basidiomycota</taxon>
        <taxon>Ustilaginomycotina</taxon>
        <taxon>Exobasidiomycetes</taxon>
        <taxon>Exobasidiales</taxon>
        <taxon>Cryptobasidiaceae</taxon>
        <taxon>Acaromyces</taxon>
    </lineage>
</organism>
<name>A0A316YTM3_9BASI</name>